<dbReference type="Pfam" id="PF11122">
    <property type="entry name" value="Spore-coat_CotD"/>
    <property type="match status" value="1"/>
</dbReference>
<evidence type="ECO:0000256" key="1">
    <source>
        <dbReference type="SAM" id="MobiDB-lite"/>
    </source>
</evidence>
<evidence type="ECO:0000313" key="3">
    <source>
        <dbReference type="Proteomes" id="UP000572212"/>
    </source>
</evidence>
<organism evidence="2 3">
    <name type="scientific">Gracilibacillus halotolerans</name>
    <dbReference type="NCBI Taxonomy" id="74386"/>
    <lineage>
        <taxon>Bacteria</taxon>
        <taxon>Bacillati</taxon>
        <taxon>Bacillota</taxon>
        <taxon>Bacilli</taxon>
        <taxon>Bacillales</taxon>
        <taxon>Bacillaceae</taxon>
        <taxon>Gracilibacillus</taxon>
    </lineage>
</organism>
<keyword evidence="2" id="KW-0946">Virion</keyword>
<dbReference type="Proteomes" id="UP000572212">
    <property type="component" value="Unassembled WGS sequence"/>
</dbReference>
<feature type="compositionally biased region" description="Gly residues" evidence="1">
    <location>
        <begin position="103"/>
        <end position="116"/>
    </location>
</feature>
<name>A0A841RIY0_9BACI</name>
<evidence type="ECO:0000313" key="2">
    <source>
        <dbReference type="EMBL" id="MBB6511613.1"/>
    </source>
</evidence>
<sequence length="116" mass="12361">MSFRRPCCRPCGEKTIVYPTKCNQTQSCSESVVNHVHPSHTNHVNNHIIKNKHFYPHTNSQQNTVSQVNVFGGNTFPPGGGGAFNQGGFFNTGGPGPGPGPFNQGGPGGFNQGGFF</sequence>
<gene>
    <name evidence="2" type="ORF">GGQ92_000380</name>
</gene>
<keyword evidence="2" id="KW-0167">Capsid protein</keyword>
<accession>A0A841RIY0</accession>
<dbReference type="AlphaFoldDB" id="A0A841RIY0"/>
<feature type="region of interest" description="Disordered" evidence="1">
    <location>
        <begin position="76"/>
        <end position="116"/>
    </location>
</feature>
<reference evidence="2 3" key="1">
    <citation type="submission" date="2020-08" db="EMBL/GenBank/DDBJ databases">
        <title>Genomic Encyclopedia of Type Strains, Phase IV (KMG-IV): sequencing the most valuable type-strain genomes for metagenomic binning, comparative biology and taxonomic classification.</title>
        <authorList>
            <person name="Goeker M."/>
        </authorList>
    </citation>
    <scope>NUCLEOTIDE SEQUENCE [LARGE SCALE GENOMIC DNA]</scope>
    <source>
        <strain evidence="2 3">DSM 11805</strain>
    </source>
</reference>
<protein>
    <submittedName>
        <fullName evidence="2">Spore coat protein D</fullName>
    </submittedName>
</protein>
<comment type="caution">
    <text evidence="2">The sequence shown here is derived from an EMBL/GenBank/DDBJ whole genome shotgun (WGS) entry which is preliminary data.</text>
</comment>
<proteinExistence type="predicted"/>
<dbReference type="RefSeq" id="WP_184244000.1">
    <property type="nucleotide sequence ID" value="NZ_BAAACU010000022.1"/>
</dbReference>
<keyword evidence="3" id="KW-1185">Reference proteome</keyword>
<dbReference type="EMBL" id="JACHON010000001">
    <property type="protein sequence ID" value="MBB6511613.1"/>
    <property type="molecule type" value="Genomic_DNA"/>
</dbReference>
<feature type="compositionally biased region" description="Gly residues" evidence="1">
    <location>
        <begin position="78"/>
        <end position="95"/>
    </location>
</feature>
<dbReference type="InterPro" id="IPR020108">
    <property type="entry name" value="Spore_coat_CotD"/>
</dbReference>